<proteinExistence type="predicted"/>
<feature type="transmembrane region" description="Helical" evidence="2">
    <location>
        <begin position="163"/>
        <end position="189"/>
    </location>
</feature>
<dbReference type="EMBL" id="CP069111">
    <property type="protein sequence ID" value="QSS61095.1"/>
    <property type="molecule type" value="Genomic_DNA"/>
</dbReference>
<evidence type="ECO:0000313" key="3">
    <source>
        <dbReference type="EMBL" id="QSS61095.1"/>
    </source>
</evidence>
<evidence type="ECO:0000313" key="4">
    <source>
        <dbReference type="Proteomes" id="UP000663671"/>
    </source>
</evidence>
<dbReference type="VEuPathDB" id="FungiDB:I7I51_03267"/>
<keyword evidence="2" id="KW-0812">Transmembrane</keyword>
<reference evidence="3" key="1">
    <citation type="submission" date="2021-01" db="EMBL/GenBank/DDBJ databases">
        <title>Chromosome-level genome assembly of a human fungal pathogen reveals clustering of transcriptionally co-regulated genes.</title>
        <authorList>
            <person name="Voorhies M."/>
            <person name="Cohen S."/>
            <person name="Shea T.P."/>
            <person name="Petrus S."/>
            <person name="Munoz J.F."/>
            <person name="Poplawski S."/>
            <person name="Goldman W.E."/>
            <person name="Michael T."/>
            <person name="Cuomo C.A."/>
            <person name="Sil A."/>
            <person name="Beyhan S."/>
        </authorList>
    </citation>
    <scope>NUCLEOTIDE SEQUENCE</scope>
    <source>
        <strain evidence="3">WU24</strain>
    </source>
</reference>
<organism evidence="3 4">
    <name type="scientific">Ajellomyces capsulatus</name>
    <name type="common">Darling's disease fungus</name>
    <name type="synonym">Histoplasma capsulatum</name>
    <dbReference type="NCBI Taxonomy" id="5037"/>
    <lineage>
        <taxon>Eukaryota</taxon>
        <taxon>Fungi</taxon>
        <taxon>Dikarya</taxon>
        <taxon>Ascomycota</taxon>
        <taxon>Pezizomycotina</taxon>
        <taxon>Eurotiomycetes</taxon>
        <taxon>Eurotiomycetidae</taxon>
        <taxon>Onygenales</taxon>
        <taxon>Ajellomycetaceae</taxon>
        <taxon>Histoplasma</taxon>
    </lineage>
</organism>
<name>A0A8A1M604_AJECA</name>
<protein>
    <submittedName>
        <fullName evidence="3">Uncharacterized protein</fullName>
    </submittedName>
</protein>
<dbReference type="OrthoDB" id="4188439at2759"/>
<accession>A0A8A1M604</accession>
<evidence type="ECO:0000256" key="1">
    <source>
        <dbReference type="SAM" id="MobiDB-lite"/>
    </source>
</evidence>
<sequence>MPPAGSPATLFASSPRSYGSIDNREQPTVHEYTEEAGNPFKDIPSPTESCSSTCYQTPRADRFSHTLPTISLPGRQTSFSKKDAATLLEEDTTRATQHQTVILSPTEKMEKIEKMPHTDHPFIAEFLPLPPTPAIISQQASDDRYFIPTRELPMPQRGCCAQLGFLLVTLCPILIVPLFCTFALLGLWIPKSGGENALALLPQLTAPGVTMTLIPVPTETITRTVWPTSSALVESTSIVVDDPAISIYPDAVRPKGGLSP</sequence>
<keyword evidence="2" id="KW-1133">Transmembrane helix</keyword>
<dbReference type="Proteomes" id="UP000663671">
    <property type="component" value="Chromosome 5"/>
</dbReference>
<feature type="region of interest" description="Disordered" evidence="1">
    <location>
        <begin position="1"/>
        <end position="23"/>
    </location>
</feature>
<dbReference type="AlphaFoldDB" id="A0A8A1M604"/>
<gene>
    <name evidence="3" type="ORF">I7I51_03267</name>
</gene>
<evidence type="ECO:0000256" key="2">
    <source>
        <dbReference type="SAM" id="Phobius"/>
    </source>
</evidence>
<keyword evidence="2" id="KW-0472">Membrane</keyword>